<proteinExistence type="predicted"/>
<dbReference type="OrthoDB" id="10018331at2"/>
<evidence type="ECO:0000313" key="2">
    <source>
        <dbReference type="Proteomes" id="UP000075606"/>
    </source>
</evidence>
<protein>
    <submittedName>
        <fullName evidence="1">Uncharacterized protein</fullName>
    </submittedName>
</protein>
<accession>A0A150XDY5</accession>
<dbReference type="Proteomes" id="UP000075606">
    <property type="component" value="Unassembled WGS sequence"/>
</dbReference>
<evidence type="ECO:0000313" key="1">
    <source>
        <dbReference type="EMBL" id="KYG76910.1"/>
    </source>
</evidence>
<name>A0A150XDY5_9BACT</name>
<dbReference type="AlphaFoldDB" id="A0A150XDY5"/>
<reference evidence="1 2" key="1">
    <citation type="submission" date="2016-01" db="EMBL/GenBank/DDBJ databases">
        <title>Genome sequencing of Roseivirga spongicola UST030701-084.</title>
        <authorList>
            <person name="Selvaratnam C."/>
            <person name="Thevarajoo S."/>
            <person name="Goh K.M."/>
            <person name="Ee R."/>
            <person name="Chan K.-G."/>
            <person name="Chong C.S."/>
        </authorList>
    </citation>
    <scope>NUCLEOTIDE SEQUENCE [LARGE SCALE GENOMIC DNA]</scope>
    <source>
        <strain evidence="1 2">UST030701-084</strain>
    </source>
</reference>
<gene>
    <name evidence="1" type="ORF">AWW68_18815</name>
</gene>
<dbReference type="STRING" id="333140.AWW68_18815"/>
<keyword evidence="2" id="KW-1185">Reference proteome</keyword>
<dbReference type="RefSeq" id="WP_068218545.1">
    <property type="nucleotide sequence ID" value="NZ_LRPC01000002.1"/>
</dbReference>
<comment type="caution">
    <text evidence="1">The sequence shown here is derived from an EMBL/GenBank/DDBJ whole genome shotgun (WGS) entry which is preliminary data.</text>
</comment>
<organism evidence="1 2">
    <name type="scientific">Roseivirga spongicola</name>
    <dbReference type="NCBI Taxonomy" id="333140"/>
    <lineage>
        <taxon>Bacteria</taxon>
        <taxon>Pseudomonadati</taxon>
        <taxon>Bacteroidota</taxon>
        <taxon>Cytophagia</taxon>
        <taxon>Cytophagales</taxon>
        <taxon>Roseivirgaceae</taxon>
        <taxon>Roseivirga</taxon>
    </lineage>
</organism>
<dbReference type="EMBL" id="LRPC01000002">
    <property type="protein sequence ID" value="KYG76910.1"/>
    <property type="molecule type" value="Genomic_DNA"/>
</dbReference>
<sequence length="182" mass="19656">MAAPALAMIPSLAKTGLGIIQTGAGLFTRKPKRPTYSIPTAVTQATDATRQQANLTQRPGASAAESVIQTNAANTVDTIQNVGGSASNVMQGLMNAQSQQNRAMLGEQAKNEAFRYQSFQDNIRSLQTLGRYQDKAWDWNQGQKYIEKRDRRDALINAGLNNMIGGAEDATSIDLLGQMNPN</sequence>